<dbReference type="Pfam" id="PF00071">
    <property type="entry name" value="Ras"/>
    <property type="match status" value="1"/>
</dbReference>
<evidence type="ECO:0000313" key="4">
    <source>
        <dbReference type="EMBL" id="EAY20268.1"/>
    </source>
</evidence>
<dbReference type="SMART" id="SM00173">
    <property type="entry name" value="RAS"/>
    <property type="match status" value="1"/>
</dbReference>
<evidence type="ECO:0000256" key="3">
    <source>
        <dbReference type="SAM" id="MobiDB-lite"/>
    </source>
</evidence>
<dbReference type="FunFam" id="3.40.50.300:FF:002140">
    <property type="entry name" value="Small GTP-binding protein Rab11"/>
    <property type="match status" value="1"/>
</dbReference>
<dbReference type="NCBIfam" id="TIGR00231">
    <property type="entry name" value="small_GTP"/>
    <property type="match status" value="1"/>
</dbReference>
<keyword evidence="2" id="KW-0342">GTP-binding</keyword>
<dbReference type="SMR" id="A0A8U0WPV4"/>
<evidence type="ECO:0000313" key="5">
    <source>
        <dbReference type="Proteomes" id="UP000001542"/>
    </source>
</evidence>
<dbReference type="Gene3D" id="3.40.50.300">
    <property type="entry name" value="P-loop containing nucleotide triphosphate hydrolases"/>
    <property type="match status" value="1"/>
</dbReference>
<gene>
    <name evidence="4" type="ORF">TVAG_192440</name>
</gene>
<dbReference type="SUPFAM" id="SSF52540">
    <property type="entry name" value="P-loop containing nucleoside triphosphate hydrolases"/>
    <property type="match status" value="1"/>
</dbReference>
<protein>
    <submittedName>
        <fullName evidence="4">Small GTP-binding protein, putative</fullName>
    </submittedName>
</protein>
<dbReference type="GO" id="GO:0005525">
    <property type="term" value="F:GTP binding"/>
    <property type="evidence" value="ECO:0007669"/>
    <property type="project" value="UniProtKB-KW"/>
</dbReference>
<evidence type="ECO:0000256" key="2">
    <source>
        <dbReference type="ARBA" id="ARBA00023134"/>
    </source>
</evidence>
<dbReference type="Proteomes" id="UP000001542">
    <property type="component" value="Unassembled WGS sequence"/>
</dbReference>
<dbReference type="SMART" id="SM00177">
    <property type="entry name" value="ARF"/>
    <property type="match status" value="1"/>
</dbReference>
<dbReference type="SMART" id="SM00174">
    <property type="entry name" value="RHO"/>
    <property type="match status" value="1"/>
</dbReference>
<dbReference type="InterPro" id="IPR050227">
    <property type="entry name" value="Rab"/>
</dbReference>
<dbReference type="EMBL" id="DS113199">
    <property type="protein sequence ID" value="EAY20268.1"/>
    <property type="molecule type" value="Genomic_DNA"/>
</dbReference>
<sequence length="207" mass="23731">MAQEAPDYDFQFKIILLGDSGVGKTAIITRYCKELFHEQDPTIGVNFQQKYIEINNKKIKLAIWDTAGQEKFRTITRQFYRKVDGAILVYDLTDKKSLEDLESLWIPELNSNVTSDCQMLIVGNKCDLKEDPEYKDKIVTKEEAENVARKHATLFVESSAKSNEGVQQAFEELVTRLVEKPRTHEEDAAETVQIDPKNSPSQGWCCY</sequence>
<keyword evidence="1" id="KW-0547">Nucleotide-binding</keyword>
<dbReference type="RefSeq" id="XP_001581254.1">
    <property type="nucleotide sequence ID" value="XM_001581204.1"/>
</dbReference>
<reference evidence="4" key="2">
    <citation type="journal article" date="2007" name="Science">
        <title>Draft genome sequence of the sexually transmitted pathogen Trichomonas vaginalis.</title>
        <authorList>
            <person name="Carlton J.M."/>
            <person name="Hirt R.P."/>
            <person name="Silva J.C."/>
            <person name="Delcher A.L."/>
            <person name="Schatz M."/>
            <person name="Zhao Q."/>
            <person name="Wortman J.R."/>
            <person name="Bidwell S.L."/>
            <person name="Alsmark U.C.M."/>
            <person name="Besteiro S."/>
            <person name="Sicheritz-Ponten T."/>
            <person name="Noel C.J."/>
            <person name="Dacks J.B."/>
            <person name="Foster P.G."/>
            <person name="Simillion C."/>
            <person name="Van de Peer Y."/>
            <person name="Miranda-Saavedra D."/>
            <person name="Barton G.J."/>
            <person name="Westrop G.D."/>
            <person name="Mueller S."/>
            <person name="Dessi D."/>
            <person name="Fiori P.L."/>
            <person name="Ren Q."/>
            <person name="Paulsen I."/>
            <person name="Zhang H."/>
            <person name="Bastida-Corcuera F.D."/>
            <person name="Simoes-Barbosa A."/>
            <person name="Brown M.T."/>
            <person name="Hayes R.D."/>
            <person name="Mukherjee M."/>
            <person name="Okumura C.Y."/>
            <person name="Schneider R."/>
            <person name="Smith A.J."/>
            <person name="Vanacova S."/>
            <person name="Villalvazo M."/>
            <person name="Haas B.J."/>
            <person name="Pertea M."/>
            <person name="Feldblyum T.V."/>
            <person name="Utterback T.R."/>
            <person name="Shu C.L."/>
            <person name="Osoegawa K."/>
            <person name="de Jong P.J."/>
            <person name="Hrdy I."/>
            <person name="Horvathova L."/>
            <person name="Zubacova Z."/>
            <person name="Dolezal P."/>
            <person name="Malik S.B."/>
            <person name="Logsdon J.M. Jr."/>
            <person name="Henze K."/>
            <person name="Gupta A."/>
            <person name="Wang C.C."/>
            <person name="Dunne R.L."/>
            <person name="Upcroft J.A."/>
            <person name="Upcroft P."/>
            <person name="White O."/>
            <person name="Salzberg S.L."/>
            <person name="Tang P."/>
            <person name="Chiu C.-H."/>
            <person name="Lee Y.-S."/>
            <person name="Embley T.M."/>
            <person name="Coombs G.H."/>
            <person name="Mottram J.C."/>
            <person name="Tachezy J."/>
            <person name="Fraser-Liggett C.M."/>
            <person name="Johnson P.J."/>
        </authorList>
    </citation>
    <scope>NUCLEOTIDE SEQUENCE [LARGE SCALE GENOMIC DNA]</scope>
    <source>
        <strain evidence="4">G3</strain>
    </source>
</reference>
<evidence type="ECO:0000256" key="1">
    <source>
        <dbReference type="ARBA" id="ARBA00022741"/>
    </source>
</evidence>
<reference evidence="4" key="1">
    <citation type="submission" date="2006-10" db="EMBL/GenBank/DDBJ databases">
        <authorList>
            <person name="Amadeo P."/>
            <person name="Zhao Q."/>
            <person name="Wortman J."/>
            <person name="Fraser-Liggett C."/>
            <person name="Carlton J."/>
        </authorList>
    </citation>
    <scope>NUCLEOTIDE SEQUENCE</scope>
    <source>
        <strain evidence="4">G3</strain>
    </source>
</reference>
<dbReference type="GO" id="GO:0012505">
    <property type="term" value="C:endomembrane system"/>
    <property type="evidence" value="ECO:0000318"/>
    <property type="project" value="GO_Central"/>
</dbReference>
<keyword evidence="5" id="KW-1185">Reference proteome</keyword>
<dbReference type="OMA" id="SAHGVMC"/>
<proteinExistence type="predicted"/>
<name>A0A8U0WPV4_TRIV3</name>
<organism evidence="4 5">
    <name type="scientific">Trichomonas vaginalis (strain ATCC PRA-98 / G3)</name>
    <dbReference type="NCBI Taxonomy" id="412133"/>
    <lineage>
        <taxon>Eukaryota</taxon>
        <taxon>Metamonada</taxon>
        <taxon>Parabasalia</taxon>
        <taxon>Trichomonadida</taxon>
        <taxon>Trichomonadidae</taxon>
        <taxon>Trichomonas</taxon>
    </lineage>
</organism>
<dbReference type="GO" id="GO:0003924">
    <property type="term" value="F:GTPase activity"/>
    <property type="evidence" value="ECO:0000318"/>
    <property type="project" value="GO_Central"/>
</dbReference>
<dbReference type="CDD" id="cd00154">
    <property type="entry name" value="Rab"/>
    <property type="match status" value="1"/>
</dbReference>
<feature type="region of interest" description="Disordered" evidence="3">
    <location>
        <begin position="184"/>
        <end position="207"/>
    </location>
</feature>
<dbReference type="GO" id="GO:0006886">
    <property type="term" value="P:intracellular protein transport"/>
    <property type="evidence" value="ECO:0000318"/>
    <property type="project" value="GO_Central"/>
</dbReference>
<dbReference type="InterPro" id="IPR001806">
    <property type="entry name" value="Small_GTPase"/>
</dbReference>
<dbReference type="GO" id="GO:0005794">
    <property type="term" value="C:Golgi apparatus"/>
    <property type="evidence" value="ECO:0000318"/>
    <property type="project" value="GO_Central"/>
</dbReference>
<dbReference type="PRINTS" id="PR00449">
    <property type="entry name" value="RASTRNSFRMNG"/>
</dbReference>
<dbReference type="OrthoDB" id="9989112at2759"/>
<dbReference type="VEuPathDB" id="TrichDB:TVAGG3_0318880"/>
<accession>A0A8U0WPV4</accession>
<feature type="compositionally biased region" description="Polar residues" evidence="3">
    <location>
        <begin position="196"/>
        <end position="207"/>
    </location>
</feature>
<dbReference type="PANTHER" id="PTHR47977">
    <property type="entry name" value="RAS-RELATED PROTEIN RAB"/>
    <property type="match status" value="1"/>
</dbReference>
<dbReference type="InterPro" id="IPR027417">
    <property type="entry name" value="P-loop_NTPase"/>
</dbReference>
<dbReference type="InterPro" id="IPR005225">
    <property type="entry name" value="Small_GTP-bd"/>
</dbReference>
<dbReference type="KEGG" id="tva:5465792"/>
<dbReference type="SMART" id="SM00175">
    <property type="entry name" value="RAB"/>
    <property type="match status" value="1"/>
</dbReference>
<dbReference type="SMART" id="SM00176">
    <property type="entry name" value="RAN"/>
    <property type="match status" value="1"/>
</dbReference>
<dbReference type="AlphaFoldDB" id="A0A8U0WPV4"/>